<organism evidence="2 3">
    <name type="scientific">Haemophilus paracuniculus</name>
    <dbReference type="NCBI Taxonomy" id="734"/>
    <lineage>
        <taxon>Bacteria</taxon>
        <taxon>Pseudomonadati</taxon>
        <taxon>Pseudomonadota</taxon>
        <taxon>Gammaproteobacteria</taxon>
        <taxon>Pasteurellales</taxon>
        <taxon>Pasteurellaceae</taxon>
        <taxon>Haemophilus</taxon>
    </lineage>
</organism>
<dbReference type="AlphaFoldDB" id="A0A1T0AT29"/>
<evidence type="ECO:0000256" key="1">
    <source>
        <dbReference type="SAM" id="SignalP"/>
    </source>
</evidence>
<feature type="signal peptide" evidence="1">
    <location>
        <begin position="1"/>
        <end position="21"/>
    </location>
</feature>
<feature type="chain" id="PRO_5012368497" evidence="1">
    <location>
        <begin position="22"/>
        <end position="123"/>
    </location>
</feature>
<gene>
    <name evidence="2" type="ORF">B0187_02815</name>
</gene>
<dbReference type="GO" id="GO:0015627">
    <property type="term" value="C:type II protein secretion system complex"/>
    <property type="evidence" value="ECO:0007669"/>
    <property type="project" value="TreeGrafter"/>
</dbReference>
<dbReference type="Proteomes" id="UP000190867">
    <property type="component" value="Unassembled WGS sequence"/>
</dbReference>
<name>A0A1T0AT29_9PAST</name>
<sequence length="123" mass="13148">MKMLKSLSLSLLFGLSTLAVANEAVQTSATAENPPIQPLVEAEKAVEKKVENKTATNPNLVNINTASAAELQDKLVGIGAKKAQAIVDYRTKNGNFVSLEQLTEVSGIGKATLDKNRDRIVLE</sequence>
<dbReference type="SUPFAM" id="SSF47781">
    <property type="entry name" value="RuvA domain 2-like"/>
    <property type="match status" value="1"/>
</dbReference>
<comment type="caution">
    <text evidence="2">The sequence shown here is derived from an EMBL/GenBank/DDBJ whole genome shotgun (WGS) entry which is preliminary data.</text>
</comment>
<accession>A0A1T0AT29</accession>
<dbReference type="RefSeq" id="WP_078236348.1">
    <property type="nucleotide sequence ID" value="NZ_MUYA01000004.1"/>
</dbReference>
<dbReference type="OrthoDB" id="7510573at2"/>
<reference evidence="2 3" key="1">
    <citation type="submission" date="2017-02" db="EMBL/GenBank/DDBJ databases">
        <title>Draft genome sequence of Haemophilus paracuniculus CCUG 43573 type strain.</title>
        <authorList>
            <person name="Engstrom-Jakobsson H."/>
            <person name="Salva-Serra F."/>
            <person name="Thorell K."/>
            <person name="Gonzales-Siles L."/>
            <person name="Karlsson R."/>
            <person name="Boulund F."/>
            <person name="Engstrand L."/>
            <person name="Kristiansson E."/>
            <person name="Moore E."/>
        </authorList>
    </citation>
    <scope>NUCLEOTIDE SEQUENCE [LARGE SCALE GENOMIC DNA]</scope>
    <source>
        <strain evidence="2 3">CCUG 43573</strain>
    </source>
</reference>
<evidence type="ECO:0000313" key="3">
    <source>
        <dbReference type="Proteomes" id="UP000190867"/>
    </source>
</evidence>
<dbReference type="STRING" id="734.B0187_02815"/>
<protein>
    <submittedName>
        <fullName evidence="2">Transporter</fullName>
    </submittedName>
</protein>
<dbReference type="GO" id="GO:0015628">
    <property type="term" value="P:protein secretion by the type II secretion system"/>
    <property type="evidence" value="ECO:0007669"/>
    <property type="project" value="TreeGrafter"/>
</dbReference>
<dbReference type="InterPro" id="IPR010994">
    <property type="entry name" value="RuvA_2-like"/>
</dbReference>
<keyword evidence="1" id="KW-0732">Signal</keyword>
<dbReference type="PANTHER" id="PTHR21180:SF32">
    <property type="entry name" value="ENDONUCLEASE_EXONUCLEASE_PHOSPHATASE FAMILY DOMAIN-CONTAINING PROTEIN 1"/>
    <property type="match status" value="1"/>
</dbReference>
<evidence type="ECO:0000313" key="2">
    <source>
        <dbReference type="EMBL" id="OOR99756.1"/>
    </source>
</evidence>
<dbReference type="InterPro" id="IPR004509">
    <property type="entry name" value="Competence_ComEA_HhH"/>
</dbReference>
<dbReference type="InterPro" id="IPR051675">
    <property type="entry name" value="Endo/Exo/Phosphatase_dom_1"/>
</dbReference>
<keyword evidence="3" id="KW-1185">Reference proteome</keyword>
<dbReference type="Gene3D" id="1.10.150.280">
    <property type="entry name" value="AF1531-like domain"/>
    <property type="match status" value="1"/>
</dbReference>
<proteinExistence type="predicted"/>
<dbReference type="EMBL" id="MUYA01000004">
    <property type="protein sequence ID" value="OOR99756.1"/>
    <property type="molecule type" value="Genomic_DNA"/>
</dbReference>
<dbReference type="NCBIfam" id="TIGR00426">
    <property type="entry name" value="competence protein ComEA helix-hairpin-helix repeat region"/>
    <property type="match status" value="1"/>
</dbReference>
<dbReference type="Pfam" id="PF12836">
    <property type="entry name" value="HHH_3"/>
    <property type="match status" value="1"/>
</dbReference>
<dbReference type="PANTHER" id="PTHR21180">
    <property type="entry name" value="ENDONUCLEASE/EXONUCLEASE/PHOSPHATASE FAMILY DOMAIN-CONTAINING PROTEIN 1"/>
    <property type="match status" value="1"/>
</dbReference>